<feature type="transmembrane region" description="Helical" evidence="2">
    <location>
        <begin position="87"/>
        <end position="103"/>
    </location>
</feature>
<feature type="transmembrane region" description="Helical" evidence="2">
    <location>
        <begin position="585"/>
        <end position="607"/>
    </location>
</feature>
<dbReference type="PANTHER" id="PTHR43849">
    <property type="entry name" value="BLL3936 PROTEIN"/>
    <property type="match status" value="1"/>
</dbReference>
<feature type="region of interest" description="Disordered" evidence="1">
    <location>
        <begin position="1"/>
        <end position="23"/>
    </location>
</feature>
<feature type="transmembrane region" description="Helical" evidence="2">
    <location>
        <begin position="149"/>
        <end position="166"/>
    </location>
</feature>
<feature type="transmembrane region" description="Helical" evidence="2">
    <location>
        <begin position="57"/>
        <end position="75"/>
    </location>
</feature>
<feature type="transmembrane region" description="Helical" evidence="2">
    <location>
        <begin position="521"/>
        <end position="540"/>
    </location>
</feature>
<feature type="transmembrane region" description="Helical" evidence="2">
    <location>
        <begin position="216"/>
        <end position="239"/>
    </location>
</feature>
<dbReference type="Pfam" id="PF06808">
    <property type="entry name" value="DctM"/>
    <property type="match status" value="1"/>
</dbReference>
<feature type="transmembrane region" description="Helical" evidence="2">
    <location>
        <begin position="173"/>
        <end position="196"/>
    </location>
</feature>
<dbReference type="Proteomes" id="UP000824260">
    <property type="component" value="Unassembled WGS sequence"/>
</dbReference>
<feature type="domain" description="TRAP C4-dicarboxylate transport system permease DctM subunit" evidence="3">
    <location>
        <begin position="159"/>
        <end position="644"/>
    </location>
</feature>
<keyword evidence="2" id="KW-1133">Transmembrane helix</keyword>
<reference evidence="4" key="2">
    <citation type="journal article" date="2021" name="PeerJ">
        <title>Extensive microbial diversity within the chicken gut microbiome revealed by metagenomics and culture.</title>
        <authorList>
            <person name="Gilroy R."/>
            <person name="Ravi A."/>
            <person name="Getino M."/>
            <person name="Pursley I."/>
            <person name="Horton D.L."/>
            <person name="Alikhan N.F."/>
            <person name="Baker D."/>
            <person name="Gharbi K."/>
            <person name="Hall N."/>
            <person name="Watson M."/>
            <person name="Adriaenssens E.M."/>
            <person name="Foster-Nyarko E."/>
            <person name="Jarju S."/>
            <person name="Secka A."/>
            <person name="Antonio M."/>
            <person name="Oren A."/>
            <person name="Chaudhuri R.R."/>
            <person name="La Ragione R."/>
            <person name="Hildebrand F."/>
            <person name="Pallen M.J."/>
        </authorList>
    </citation>
    <scope>NUCLEOTIDE SEQUENCE</scope>
    <source>
        <strain evidence="4">ChiSjej6B24-2974</strain>
    </source>
</reference>
<dbReference type="NCBIfam" id="TIGR02123">
    <property type="entry name" value="TRAP_fused"/>
    <property type="match status" value="1"/>
</dbReference>
<proteinExistence type="predicted"/>
<dbReference type="AlphaFoldDB" id="A0A9D1CX14"/>
<evidence type="ECO:0000313" key="4">
    <source>
        <dbReference type="EMBL" id="HIQ83662.1"/>
    </source>
</evidence>
<feature type="transmembrane region" description="Helical" evidence="2">
    <location>
        <begin position="681"/>
        <end position="711"/>
    </location>
</feature>
<name>A0A9D1CX14_9FIRM</name>
<feature type="transmembrane region" description="Helical" evidence="2">
    <location>
        <begin position="487"/>
        <end position="509"/>
    </location>
</feature>
<evidence type="ECO:0000256" key="2">
    <source>
        <dbReference type="SAM" id="Phobius"/>
    </source>
</evidence>
<dbReference type="EMBL" id="DVFZ01000104">
    <property type="protein sequence ID" value="HIQ83662.1"/>
    <property type="molecule type" value="Genomic_DNA"/>
</dbReference>
<evidence type="ECO:0000256" key="1">
    <source>
        <dbReference type="SAM" id="MobiDB-lite"/>
    </source>
</evidence>
<dbReference type="PANTHER" id="PTHR43849:SF2">
    <property type="entry name" value="BLL3936 PROTEIN"/>
    <property type="match status" value="1"/>
</dbReference>
<feature type="transmembrane region" description="Helical" evidence="2">
    <location>
        <begin position="305"/>
        <end position="330"/>
    </location>
</feature>
<sequence length="727" mass="77566">MDEKRAGTQARDAAGAADKSPVKDTIHQIEEVSAEEINKIMAKYDKESAVRKLPRKINFVISLILICFSLLQLYSTWRIIPATSMRPLHLGIVVFLAYTLYPVRKTGFSTKRGWWISFGIDMALAVAALFCYLYLVFNYESIVSVPRLTQFQYVVGAAGILLLMEACRRVSGLPIVCVAIAFLLVGIFGQSMPGFLANRGFSLQVIIKHLFFGLEGVFGTPIGASSTFIFLFMLFGAFLEKTGVGQFFIDFGNALAGSRRGGPAKVAVLTSALEGTVSGSSVANTVGSGSFTIPMMKKLGYPPEFAAAAEAAASTGGQIMPPVMGAAAFLMAEALGLDYSVIAKAAIIPALLYFLGIWFSVDFVARKNGLRGLTREELPSFKRLMMEKGYLVLPLVAIIITLSSGFTPSRAALVGIGMAIVGSYLRTFAELLVLALWGHGFKWITRDPGQETPPDNTAEAVRQALRNSEGMRPRDYLAALENGAKSIIGVALACGVAGIISGMISLTGVGAKLGAGLSDLAGGNTFLLLFFTMITSIILGMGVPTTANYLITSTMLATVVARALNPGVTGGFTGLQLLPAHMFTFYFGIVADITPPVALAAMAGAAIAKSDPLKTGFEASKCAIGAFIVPYVFALNPQMLMIDVHIFELIQIIITSMLGMWLISMGIVGHYRVKCNVLERLLAIGAGLCMVVPGTVTDLIGLAVGAAIVFWQVSRERRAKQRGTLKA</sequence>
<feature type="transmembrane region" description="Helical" evidence="2">
    <location>
        <begin position="115"/>
        <end position="137"/>
    </location>
</feature>
<evidence type="ECO:0000313" key="5">
    <source>
        <dbReference type="Proteomes" id="UP000824260"/>
    </source>
</evidence>
<reference evidence="4" key="1">
    <citation type="submission" date="2020-10" db="EMBL/GenBank/DDBJ databases">
        <authorList>
            <person name="Gilroy R."/>
        </authorList>
    </citation>
    <scope>NUCLEOTIDE SEQUENCE</scope>
    <source>
        <strain evidence="4">ChiSjej6B24-2974</strain>
    </source>
</reference>
<dbReference type="InterPro" id="IPR011853">
    <property type="entry name" value="TRAP_DctM-Dct_fused"/>
</dbReference>
<organism evidence="4 5">
    <name type="scientific">Candidatus Pullichristensenella stercorigallinarum</name>
    <dbReference type="NCBI Taxonomy" id="2840909"/>
    <lineage>
        <taxon>Bacteria</taxon>
        <taxon>Bacillati</taxon>
        <taxon>Bacillota</taxon>
        <taxon>Clostridia</taxon>
        <taxon>Candidatus Pullichristensenella</taxon>
    </lineage>
</organism>
<gene>
    <name evidence="4" type="ORF">IAA52_11240</name>
</gene>
<feature type="transmembrane region" description="Helical" evidence="2">
    <location>
        <begin position="412"/>
        <end position="437"/>
    </location>
</feature>
<dbReference type="InterPro" id="IPR010656">
    <property type="entry name" value="DctM"/>
</dbReference>
<feature type="compositionally biased region" description="Low complexity" evidence="1">
    <location>
        <begin position="7"/>
        <end position="18"/>
    </location>
</feature>
<evidence type="ECO:0000259" key="3">
    <source>
        <dbReference type="Pfam" id="PF06808"/>
    </source>
</evidence>
<feature type="transmembrane region" description="Helical" evidence="2">
    <location>
        <begin position="389"/>
        <end position="406"/>
    </location>
</feature>
<feature type="transmembrane region" description="Helical" evidence="2">
    <location>
        <begin position="649"/>
        <end position="669"/>
    </location>
</feature>
<keyword evidence="2" id="KW-0472">Membrane</keyword>
<comment type="caution">
    <text evidence="4">The sequence shown here is derived from an EMBL/GenBank/DDBJ whole genome shotgun (WGS) entry which is preliminary data.</text>
</comment>
<accession>A0A9D1CX14</accession>
<protein>
    <submittedName>
        <fullName evidence="4">TRAP transporter permease</fullName>
    </submittedName>
</protein>
<feature type="transmembrane region" description="Helical" evidence="2">
    <location>
        <begin position="619"/>
        <end position="637"/>
    </location>
</feature>
<feature type="transmembrane region" description="Helical" evidence="2">
    <location>
        <begin position="342"/>
        <end position="365"/>
    </location>
</feature>
<keyword evidence="2" id="KW-0812">Transmembrane</keyword>